<protein>
    <submittedName>
        <fullName evidence="8">B12-binding domain-containing protein</fullName>
    </submittedName>
</protein>
<comment type="caution">
    <text evidence="8">The sequence shown here is derived from an EMBL/GenBank/DDBJ whole genome shotgun (WGS) entry which is preliminary data.</text>
</comment>
<dbReference type="InterPro" id="IPR036594">
    <property type="entry name" value="Meth_synthase_dom"/>
</dbReference>
<gene>
    <name evidence="8" type="ORF">ACFSUF_10810</name>
</gene>
<dbReference type="Pfam" id="PF02607">
    <property type="entry name" value="B12-binding_2"/>
    <property type="match status" value="1"/>
</dbReference>
<evidence type="ECO:0000259" key="6">
    <source>
        <dbReference type="PROSITE" id="PS50937"/>
    </source>
</evidence>
<accession>A0ABW5PC34</accession>
<keyword evidence="3" id="KW-0804">Transcription</keyword>
<dbReference type="EMBL" id="JBHUME010000007">
    <property type="protein sequence ID" value="MFD2612911.1"/>
    <property type="molecule type" value="Genomic_DNA"/>
</dbReference>
<evidence type="ECO:0000256" key="2">
    <source>
        <dbReference type="ARBA" id="ARBA00023125"/>
    </source>
</evidence>
<dbReference type="Gene3D" id="1.10.1660.10">
    <property type="match status" value="1"/>
</dbReference>
<feature type="domain" description="HTH merR-type" evidence="6">
    <location>
        <begin position="7"/>
        <end position="79"/>
    </location>
</feature>
<feature type="region of interest" description="Disordered" evidence="4">
    <location>
        <begin position="87"/>
        <end position="109"/>
    </location>
</feature>
<dbReference type="Gene3D" id="3.40.50.280">
    <property type="entry name" value="Cobalamin-binding domain"/>
    <property type="match status" value="1"/>
</dbReference>
<feature type="compositionally biased region" description="Polar residues" evidence="4">
    <location>
        <begin position="91"/>
        <end position="103"/>
    </location>
</feature>
<keyword evidence="1" id="KW-0805">Transcription regulation</keyword>
<dbReference type="PANTHER" id="PTHR30204">
    <property type="entry name" value="REDOX-CYCLING DRUG-SENSING TRANSCRIPTIONAL ACTIVATOR SOXR"/>
    <property type="match status" value="1"/>
</dbReference>
<dbReference type="InterPro" id="IPR006158">
    <property type="entry name" value="Cobalamin-bd"/>
</dbReference>
<sequence length="324" mass="37061">MMNQQRLYTIKEVSLRSGLSTQLIRKWEERYQAVTPERFPNGYRGYTSEHIDTLAWLKRRVDEGVPINLAVKERQMIGTLPASSPAEGLLQASSDRNPSSHSVSEPRGEVREYQKTLIRHLINLDADSSQRWFDQLLALHSMDFVLQQIIQPVLVEIGELWERNEISEYQEHFGSHFLRERLLAMKNMYQAMPDSPLIVTACGPRERHELGILFFGFYALQLGFQIVYLGASPAEKGIMDCLEQLKPAAFTFSYSTNVLFAETIPFLKELDKRIVELGLATKVFLGGRIFEKDELLEGTKRVHMISGQGKETVLKVKQLLDTNG</sequence>
<keyword evidence="5" id="KW-0812">Transmembrane</keyword>
<feature type="transmembrane region" description="Helical" evidence="5">
    <location>
        <begin position="210"/>
        <end position="231"/>
    </location>
</feature>
<keyword evidence="2" id="KW-0238">DNA-binding</keyword>
<evidence type="ECO:0000313" key="9">
    <source>
        <dbReference type="Proteomes" id="UP001597541"/>
    </source>
</evidence>
<dbReference type="InterPro" id="IPR000551">
    <property type="entry name" value="MerR-type_HTH_dom"/>
</dbReference>
<dbReference type="SUPFAM" id="SSF52242">
    <property type="entry name" value="Cobalamin (vitamin B12)-binding domain"/>
    <property type="match status" value="1"/>
</dbReference>
<dbReference type="PANTHER" id="PTHR30204:SF67">
    <property type="entry name" value="HTH-TYPE TRANSCRIPTIONAL REGULATOR MLRA-RELATED"/>
    <property type="match status" value="1"/>
</dbReference>
<keyword evidence="9" id="KW-1185">Reference proteome</keyword>
<evidence type="ECO:0000256" key="1">
    <source>
        <dbReference type="ARBA" id="ARBA00023015"/>
    </source>
</evidence>
<dbReference type="PROSITE" id="PS51332">
    <property type="entry name" value="B12_BINDING"/>
    <property type="match status" value="1"/>
</dbReference>
<keyword evidence="5" id="KW-1133">Transmembrane helix</keyword>
<feature type="domain" description="B12-binding" evidence="7">
    <location>
        <begin position="195"/>
        <end position="324"/>
    </location>
</feature>
<dbReference type="InterPro" id="IPR047057">
    <property type="entry name" value="MerR_fam"/>
</dbReference>
<dbReference type="SMART" id="SM00422">
    <property type="entry name" value="HTH_MERR"/>
    <property type="match status" value="1"/>
</dbReference>
<proteinExistence type="predicted"/>
<evidence type="ECO:0000259" key="7">
    <source>
        <dbReference type="PROSITE" id="PS51332"/>
    </source>
</evidence>
<evidence type="ECO:0000256" key="5">
    <source>
        <dbReference type="SAM" id="Phobius"/>
    </source>
</evidence>
<reference evidence="9" key="1">
    <citation type="journal article" date="2019" name="Int. J. Syst. Evol. Microbiol.">
        <title>The Global Catalogue of Microorganisms (GCM) 10K type strain sequencing project: providing services to taxonomists for standard genome sequencing and annotation.</title>
        <authorList>
            <consortium name="The Broad Institute Genomics Platform"/>
            <consortium name="The Broad Institute Genome Sequencing Center for Infectious Disease"/>
            <person name="Wu L."/>
            <person name="Ma J."/>
        </authorList>
    </citation>
    <scope>NUCLEOTIDE SEQUENCE [LARGE SCALE GENOMIC DNA]</scope>
    <source>
        <strain evidence="9">KCTC 3950</strain>
    </source>
</reference>
<dbReference type="Gene3D" id="1.10.1240.10">
    <property type="entry name" value="Methionine synthase domain"/>
    <property type="match status" value="1"/>
</dbReference>
<name>A0ABW5PC34_9BACL</name>
<dbReference type="RefSeq" id="WP_377602769.1">
    <property type="nucleotide sequence ID" value="NZ_JBHUME010000007.1"/>
</dbReference>
<dbReference type="InterPro" id="IPR036724">
    <property type="entry name" value="Cobalamin-bd_sf"/>
</dbReference>
<evidence type="ECO:0000313" key="8">
    <source>
        <dbReference type="EMBL" id="MFD2612911.1"/>
    </source>
</evidence>
<evidence type="ECO:0000256" key="3">
    <source>
        <dbReference type="ARBA" id="ARBA00023163"/>
    </source>
</evidence>
<dbReference type="Proteomes" id="UP001597541">
    <property type="component" value="Unassembled WGS sequence"/>
</dbReference>
<dbReference type="SUPFAM" id="SSF46955">
    <property type="entry name" value="Putative DNA-binding domain"/>
    <property type="match status" value="1"/>
</dbReference>
<dbReference type="PROSITE" id="PS50937">
    <property type="entry name" value="HTH_MERR_2"/>
    <property type="match status" value="1"/>
</dbReference>
<dbReference type="Pfam" id="PF13411">
    <property type="entry name" value="MerR_1"/>
    <property type="match status" value="1"/>
</dbReference>
<dbReference type="InterPro" id="IPR003759">
    <property type="entry name" value="Cbl-bd_cap"/>
</dbReference>
<evidence type="ECO:0000256" key="4">
    <source>
        <dbReference type="SAM" id="MobiDB-lite"/>
    </source>
</evidence>
<keyword evidence="5" id="KW-0472">Membrane</keyword>
<dbReference type="InterPro" id="IPR009061">
    <property type="entry name" value="DNA-bd_dom_put_sf"/>
</dbReference>
<organism evidence="8 9">
    <name type="scientific">Paenibacillus gansuensis</name>
    <dbReference type="NCBI Taxonomy" id="306542"/>
    <lineage>
        <taxon>Bacteria</taxon>
        <taxon>Bacillati</taxon>
        <taxon>Bacillota</taxon>
        <taxon>Bacilli</taxon>
        <taxon>Bacillales</taxon>
        <taxon>Paenibacillaceae</taxon>
        <taxon>Paenibacillus</taxon>
    </lineage>
</organism>